<protein>
    <submittedName>
        <fullName evidence="1">Uncharacterized protein</fullName>
    </submittedName>
</protein>
<accession>A0ACC2IK81</accession>
<reference evidence="1" key="1">
    <citation type="submission" date="2022-11" db="EMBL/GenBank/DDBJ databases">
        <title>Genome Sequence of Boeremia exigua.</title>
        <authorList>
            <person name="Buettner E."/>
        </authorList>
    </citation>
    <scope>NUCLEOTIDE SEQUENCE</scope>
    <source>
        <strain evidence="1">CU02</strain>
    </source>
</reference>
<dbReference type="Proteomes" id="UP001153331">
    <property type="component" value="Unassembled WGS sequence"/>
</dbReference>
<evidence type="ECO:0000313" key="1">
    <source>
        <dbReference type="EMBL" id="KAJ8115608.1"/>
    </source>
</evidence>
<proteinExistence type="predicted"/>
<dbReference type="EMBL" id="JAPHNI010000131">
    <property type="protein sequence ID" value="KAJ8115608.1"/>
    <property type="molecule type" value="Genomic_DNA"/>
</dbReference>
<name>A0ACC2IK81_9PLEO</name>
<keyword evidence="2" id="KW-1185">Reference proteome</keyword>
<evidence type="ECO:0000313" key="2">
    <source>
        <dbReference type="Proteomes" id="UP001153331"/>
    </source>
</evidence>
<gene>
    <name evidence="1" type="ORF">OPT61_g2785</name>
</gene>
<comment type="caution">
    <text evidence="1">The sequence shown here is derived from an EMBL/GenBank/DDBJ whole genome shotgun (WGS) entry which is preliminary data.</text>
</comment>
<organism evidence="1 2">
    <name type="scientific">Boeremia exigua</name>
    <dbReference type="NCBI Taxonomy" id="749465"/>
    <lineage>
        <taxon>Eukaryota</taxon>
        <taxon>Fungi</taxon>
        <taxon>Dikarya</taxon>
        <taxon>Ascomycota</taxon>
        <taxon>Pezizomycotina</taxon>
        <taxon>Dothideomycetes</taxon>
        <taxon>Pleosporomycetidae</taxon>
        <taxon>Pleosporales</taxon>
        <taxon>Pleosporineae</taxon>
        <taxon>Didymellaceae</taxon>
        <taxon>Boeremia</taxon>
    </lineage>
</organism>
<sequence length="698" mass="77090">MASQRFRTLAPRLENYPAGALCARHIAVGNAPRDDRHENSNENENEYGGGGGDGGDINPRPSVRRSSPVTDVTSTAIRCYPLAPGTSSSTATISAGDTVGFIAGSSVSHPGPLQFYMARVPSGQTAATWDGSGAAWFKIYEEPAIISASEIKWASLGKTQVSVTVPRSTPSGEYLLRVEHIALHGANDVGGAQFYISCAQLQVQNGGSGTPGPLVSFPGAYKATDPGIKIGIYWPIPTEYKPPGPAKEYREHEDFKCKGLLEPHIRSQNLICRKGNWEWHVKITFRGTMIREDSVKDFIAAQKKRQVRREQLTRFIMSIDFSSLHLVDDTVTELTIEASDTSLCPPWSLVPGNISNLPADNAYRAFSGQLYCEIREDSDKIIYPPLPELPEKSKGLPLSCIKVERDLDAAVSLVHIGQKDRLYVFKSIERPLYQPQDSKGVLTEWTHLSRMGPCLSIARLVATITSGNPYHTGKQEDRNRVFRGFLLEYYVTGSVEAVLEKKLIQLVPEKWLPQIARGLNFLHQNGITHMDVKPSNIVIDTQGNARLIDISGLATSYEWLAPDMRTKLDPSISPWDNRVLNDVWAFGKVASEFLTTSSGKVLDCLHEVVNMTMKDDPSERATLSTAIVKLEERHQQHERPRFVDLVSDEADTADAVTLLYTFKMIADAVNKSAVAAWPDGWYDANDSSGRKRYCRAGA</sequence>